<gene>
    <name evidence="9" type="ORF">ACFQ4B_23045</name>
</gene>
<sequence length="219" mass="24056">MFDRWLDKTDFYLKSINETLIMAGYSLVISSVIGLLLGVLLVVLRPGHLYANTSAHHVLNVTINILRSIPFIIIMVAIIPLTKWIVGTTIGVKGAIVPLVFYTAPYISRLVEAALLEVEPGVIEAYQAMGATKWQIIYRVILREARPSLILGLSIATIGLVGASAMAGVMGAGGLGDVAIRYGYQRWEPDVMYTSVFLLVVIVQIVQMLGDWLSKKLRK</sequence>
<dbReference type="PROSITE" id="PS50928">
    <property type="entry name" value="ABC_TM1"/>
    <property type="match status" value="1"/>
</dbReference>
<evidence type="ECO:0000256" key="6">
    <source>
        <dbReference type="ARBA" id="ARBA00023136"/>
    </source>
</evidence>
<comment type="subcellular location">
    <subcellularLocation>
        <location evidence="1 7">Cell membrane</location>
        <topology evidence="1 7">Multi-pass membrane protein</topology>
    </subcellularLocation>
</comment>
<keyword evidence="6 7" id="KW-0472">Membrane</keyword>
<dbReference type="EMBL" id="JBHTLU010000031">
    <property type="protein sequence ID" value="MFD1223000.1"/>
    <property type="molecule type" value="Genomic_DNA"/>
</dbReference>
<feature type="domain" description="ABC transmembrane type-1" evidence="8">
    <location>
        <begin position="16"/>
        <end position="210"/>
    </location>
</feature>
<proteinExistence type="inferred from homology"/>
<dbReference type="InterPro" id="IPR000515">
    <property type="entry name" value="MetI-like"/>
</dbReference>
<dbReference type="PANTHER" id="PTHR30450">
    <property type="entry name" value="ABC TRANSPORTER PERMEASE"/>
    <property type="match status" value="1"/>
</dbReference>
<dbReference type="PANTHER" id="PTHR30450:SF14">
    <property type="entry name" value="TRANSPORTER, PERMEASE PROTEIN, PUTATIVE-RELATED"/>
    <property type="match status" value="1"/>
</dbReference>
<keyword evidence="4 7" id="KW-0812">Transmembrane</keyword>
<evidence type="ECO:0000313" key="10">
    <source>
        <dbReference type="Proteomes" id="UP001597180"/>
    </source>
</evidence>
<dbReference type="Gene3D" id="1.10.3720.10">
    <property type="entry name" value="MetI-like"/>
    <property type="match status" value="1"/>
</dbReference>
<dbReference type="CDD" id="cd06261">
    <property type="entry name" value="TM_PBP2"/>
    <property type="match status" value="1"/>
</dbReference>
<organism evidence="9 10">
    <name type="scientific">Paenibacillus vulneris</name>
    <dbReference type="NCBI Taxonomy" id="1133364"/>
    <lineage>
        <taxon>Bacteria</taxon>
        <taxon>Bacillati</taxon>
        <taxon>Bacillota</taxon>
        <taxon>Bacilli</taxon>
        <taxon>Bacillales</taxon>
        <taxon>Paenibacillaceae</taxon>
        <taxon>Paenibacillus</taxon>
    </lineage>
</organism>
<feature type="transmembrane region" description="Helical" evidence="7">
    <location>
        <begin position="149"/>
        <end position="171"/>
    </location>
</feature>
<dbReference type="InterPro" id="IPR051322">
    <property type="entry name" value="AA_ABC_Transporter_Permease"/>
</dbReference>
<comment type="similarity">
    <text evidence="7">Belongs to the binding-protein-dependent transport system permease family.</text>
</comment>
<keyword evidence="3" id="KW-1003">Cell membrane</keyword>
<evidence type="ECO:0000256" key="4">
    <source>
        <dbReference type="ARBA" id="ARBA00022692"/>
    </source>
</evidence>
<evidence type="ECO:0000313" key="9">
    <source>
        <dbReference type="EMBL" id="MFD1223000.1"/>
    </source>
</evidence>
<evidence type="ECO:0000256" key="5">
    <source>
        <dbReference type="ARBA" id="ARBA00022989"/>
    </source>
</evidence>
<dbReference type="InterPro" id="IPR035906">
    <property type="entry name" value="MetI-like_sf"/>
</dbReference>
<evidence type="ECO:0000256" key="3">
    <source>
        <dbReference type="ARBA" id="ARBA00022475"/>
    </source>
</evidence>
<feature type="transmembrane region" description="Helical" evidence="7">
    <location>
        <begin position="191"/>
        <end position="213"/>
    </location>
</feature>
<feature type="transmembrane region" description="Helical" evidence="7">
    <location>
        <begin position="56"/>
        <end position="78"/>
    </location>
</feature>
<feature type="transmembrane region" description="Helical" evidence="7">
    <location>
        <begin position="20"/>
        <end position="44"/>
    </location>
</feature>
<reference evidence="10" key="1">
    <citation type="journal article" date="2019" name="Int. J. Syst. Evol. Microbiol.">
        <title>The Global Catalogue of Microorganisms (GCM) 10K type strain sequencing project: providing services to taxonomists for standard genome sequencing and annotation.</title>
        <authorList>
            <consortium name="The Broad Institute Genomics Platform"/>
            <consortium name="The Broad Institute Genome Sequencing Center for Infectious Disease"/>
            <person name="Wu L."/>
            <person name="Ma J."/>
        </authorList>
    </citation>
    <scope>NUCLEOTIDE SEQUENCE [LARGE SCALE GENOMIC DNA]</scope>
    <source>
        <strain evidence="10">CCUG 53270</strain>
    </source>
</reference>
<dbReference type="RefSeq" id="WP_079911581.1">
    <property type="nucleotide sequence ID" value="NZ_BAABJG010000015.1"/>
</dbReference>
<comment type="caution">
    <text evidence="9">The sequence shown here is derived from an EMBL/GenBank/DDBJ whole genome shotgun (WGS) entry which is preliminary data.</text>
</comment>
<evidence type="ECO:0000259" key="8">
    <source>
        <dbReference type="PROSITE" id="PS50928"/>
    </source>
</evidence>
<dbReference type="SUPFAM" id="SSF161098">
    <property type="entry name" value="MetI-like"/>
    <property type="match status" value="1"/>
</dbReference>
<protein>
    <submittedName>
        <fullName evidence="9">Methionine ABC transporter permease</fullName>
    </submittedName>
</protein>
<keyword evidence="2 7" id="KW-0813">Transport</keyword>
<evidence type="ECO:0000256" key="2">
    <source>
        <dbReference type="ARBA" id="ARBA00022448"/>
    </source>
</evidence>
<name>A0ABW3UTN3_9BACL</name>
<keyword evidence="10" id="KW-1185">Reference proteome</keyword>
<accession>A0ABW3UTN3</accession>
<evidence type="ECO:0000256" key="7">
    <source>
        <dbReference type="RuleBase" id="RU363032"/>
    </source>
</evidence>
<evidence type="ECO:0000256" key="1">
    <source>
        <dbReference type="ARBA" id="ARBA00004651"/>
    </source>
</evidence>
<keyword evidence="5 7" id="KW-1133">Transmembrane helix</keyword>
<dbReference type="Pfam" id="PF00528">
    <property type="entry name" value="BPD_transp_1"/>
    <property type="match status" value="1"/>
</dbReference>
<dbReference type="Proteomes" id="UP001597180">
    <property type="component" value="Unassembled WGS sequence"/>
</dbReference>
<feature type="transmembrane region" description="Helical" evidence="7">
    <location>
        <begin position="84"/>
        <end position="104"/>
    </location>
</feature>